<dbReference type="PANTHER" id="PTHR32322">
    <property type="entry name" value="INNER MEMBRANE TRANSPORTER"/>
    <property type="match status" value="1"/>
</dbReference>
<organism evidence="9 10">
    <name type="scientific">Anaerofustis stercorihominis DSM 17244</name>
    <dbReference type="NCBI Taxonomy" id="445971"/>
    <lineage>
        <taxon>Bacteria</taxon>
        <taxon>Bacillati</taxon>
        <taxon>Bacillota</taxon>
        <taxon>Clostridia</taxon>
        <taxon>Eubacteriales</taxon>
        <taxon>Eubacteriaceae</taxon>
        <taxon>Anaerofustis</taxon>
    </lineage>
</organism>
<feature type="transmembrane region" description="Helical" evidence="7">
    <location>
        <begin position="59"/>
        <end position="78"/>
    </location>
</feature>
<evidence type="ECO:0000256" key="2">
    <source>
        <dbReference type="ARBA" id="ARBA00007362"/>
    </source>
</evidence>
<feature type="transmembrane region" description="Helical" evidence="7">
    <location>
        <begin position="244"/>
        <end position="263"/>
    </location>
</feature>
<reference evidence="9" key="2">
    <citation type="submission" date="2013-08" db="EMBL/GenBank/DDBJ databases">
        <title>Draft genome sequence of Anaerofustis stercorihominis (DSM 17244).</title>
        <authorList>
            <person name="Sudarsanam P."/>
            <person name="Ley R."/>
            <person name="Guruge J."/>
            <person name="Turnbaugh P.J."/>
            <person name="Mahowald M."/>
            <person name="Liep D."/>
            <person name="Gordon J."/>
        </authorList>
    </citation>
    <scope>NUCLEOTIDE SEQUENCE</scope>
    <source>
        <strain evidence="9">DSM 17244</strain>
    </source>
</reference>
<feature type="transmembrane region" description="Helical" evidence="7">
    <location>
        <begin position="6"/>
        <end position="22"/>
    </location>
</feature>
<comment type="similarity">
    <text evidence="2">Belongs to the EamA transporter family.</text>
</comment>
<feature type="domain" description="EamA" evidence="8">
    <location>
        <begin position="176"/>
        <end position="316"/>
    </location>
</feature>
<dbReference type="PANTHER" id="PTHR32322:SF18">
    <property type="entry name" value="S-ADENOSYLMETHIONINE_S-ADENOSYLHOMOCYSTEINE TRANSPORTER"/>
    <property type="match status" value="1"/>
</dbReference>
<dbReference type="SUPFAM" id="SSF103481">
    <property type="entry name" value="Multidrug resistance efflux transporter EmrE"/>
    <property type="match status" value="2"/>
</dbReference>
<reference evidence="9" key="1">
    <citation type="submission" date="2008-01" db="EMBL/GenBank/DDBJ databases">
        <authorList>
            <person name="Fulton L."/>
            <person name="Clifton S."/>
            <person name="Fulton B."/>
            <person name="Xu J."/>
            <person name="Minx P."/>
            <person name="Pepin K.H."/>
            <person name="Johnson M."/>
            <person name="Thiruvilangam P."/>
            <person name="Bhonagiri V."/>
            <person name="Nash W.E."/>
            <person name="Mardis E.R."/>
            <person name="Wilson R.K."/>
        </authorList>
    </citation>
    <scope>NUCLEOTIDE SEQUENCE [LARGE SCALE GENOMIC DNA]</scope>
    <source>
        <strain evidence="9">DSM 17244</strain>
    </source>
</reference>
<evidence type="ECO:0000259" key="8">
    <source>
        <dbReference type="Pfam" id="PF00892"/>
    </source>
</evidence>
<feature type="domain" description="EamA" evidence="8">
    <location>
        <begin position="28"/>
        <end position="162"/>
    </location>
</feature>
<feature type="transmembrane region" description="Helical" evidence="7">
    <location>
        <begin position="171"/>
        <end position="191"/>
    </location>
</feature>
<feature type="transmembrane region" description="Helical" evidence="7">
    <location>
        <begin position="270"/>
        <end position="294"/>
    </location>
</feature>
<keyword evidence="5 7" id="KW-1133">Transmembrane helix</keyword>
<dbReference type="InterPro" id="IPR000620">
    <property type="entry name" value="EamA_dom"/>
</dbReference>
<evidence type="ECO:0000256" key="7">
    <source>
        <dbReference type="SAM" id="Phobius"/>
    </source>
</evidence>
<feature type="transmembrane region" description="Helical" evidence="7">
    <location>
        <begin position="212"/>
        <end position="232"/>
    </location>
</feature>
<feature type="transmembrane region" description="Helical" evidence="7">
    <location>
        <begin position="29"/>
        <end position="47"/>
    </location>
</feature>
<dbReference type="Proteomes" id="UP000005178">
    <property type="component" value="Unassembled WGS sequence"/>
</dbReference>
<dbReference type="HOGENOM" id="CLU_865074_0_0_9"/>
<feature type="transmembrane region" description="Helical" evidence="7">
    <location>
        <begin position="120"/>
        <end position="139"/>
    </location>
</feature>
<dbReference type="Pfam" id="PF00892">
    <property type="entry name" value="EamA"/>
    <property type="match status" value="2"/>
</dbReference>
<protein>
    <submittedName>
        <fullName evidence="9">Membrane protein</fullName>
    </submittedName>
</protein>
<dbReference type="AlphaFoldDB" id="B1CBT3"/>
<name>B1CBT3_9FIRM</name>
<dbReference type="InterPro" id="IPR037185">
    <property type="entry name" value="EmrE-like"/>
</dbReference>
<comment type="caution">
    <text evidence="9">The sequence shown here is derived from an EMBL/GenBank/DDBJ whole genome shotgun (WGS) entry which is preliminary data.</text>
</comment>
<evidence type="ECO:0000256" key="5">
    <source>
        <dbReference type="ARBA" id="ARBA00022989"/>
    </source>
</evidence>
<gene>
    <name evidence="9" type="ORF">ANASTE_01432</name>
</gene>
<feature type="transmembrane region" description="Helical" evidence="7">
    <location>
        <begin position="300"/>
        <end position="317"/>
    </location>
</feature>
<evidence type="ECO:0000313" key="9">
    <source>
        <dbReference type="EMBL" id="EDS71730.1"/>
    </source>
</evidence>
<dbReference type="eggNOG" id="COG0697">
    <property type="taxonomic scope" value="Bacteria"/>
</dbReference>
<dbReference type="STRING" id="445971.ANASTE_01432"/>
<dbReference type="GO" id="GO:0005886">
    <property type="term" value="C:plasma membrane"/>
    <property type="evidence" value="ECO:0007669"/>
    <property type="project" value="UniProtKB-SubCell"/>
</dbReference>
<sequence>MIKQSLALVFFIILFYYAYTIFMDNKKKGYLATLLMSLIMGMQYIFIKDLVKLSNNNVFLVLSSRFFVAFIVMLIIFLIKKRPIDLSFKHKEMFKLSFYNPVVNFSFQTIGVMMCPVTTVSVLIALIPIANVIVSYFMLHEKLTIKQASCMAICIAGTIIASVSSSVNNNYHFAIIGAALIIMSIFSRAIYQGKFKQIGKDVDLNDVCFYQIYYGFIIFLIILLVFMFLSPTHQIISVIRNIDFIYGILYLALLATIAVFYLNNFAVKNISVISVGLMNNVTVLVSTLAGIIFLSETFSYIQGIGLIMILIGSLLYYHTKK</sequence>
<evidence type="ECO:0000256" key="4">
    <source>
        <dbReference type="ARBA" id="ARBA00022692"/>
    </source>
</evidence>
<dbReference type="InterPro" id="IPR050638">
    <property type="entry name" value="AA-Vitamin_Transporters"/>
</dbReference>
<proteinExistence type="inferred from homology"/>
<keyword evidence="10" id="KW-1185">Reference proteome</keyword>
<keyword evidence="6 7" id="KW-0472">Membrane</keyword>
<evidence type="ECO:0000313" key="10">
    <source>
        <dbReference type="Proteomes" id="UP000005178"/>
    </source>
</evidence>
<accession>B1CBT3</accession>
<evidence type="ECO:0000256" key="6">
    <source>
        <dbReference type="ARBA" id="ARBA00023136"/>
    </source>
</evidence>
<keyword evidence="4 7" id="KW-0812">Transmembrane</keyword>
<comment type="subcellular location">
    <subcellularLocation>
        <location evidence="1">Cell membrane</location>
        <topology evidence="1">Multi-pass membrane protein</topology>
    </subcellularLocation>
</comment>
<evidence type="ECO:0000256" key="3">
    <source>
        <dbReference type="ARBA" id="ARBA00022475"/>
    </source>
</evidence>
<evidence type="ECO:0000256" key="1">
    <source>
        <dbReference type="ARBA" id="ARBA00004651"/>
    </source>
</evidence>
<dbReference type="EMBL" id="ABIL02000006">
    <property type="protein sequence ID" value="EDS71730.1"/>
    <property type="molecule type" value="Genomic_DNA"/>
</dbReference>
<keyword evidence="3" id="KW-1003">Cell membrane</keyword>